<dbReference type="NCBIfam" id="NF038133">
    <property type="entry name" value="choice_anch_L"/>
    <property type="match status" value="1"/>
</dbReference>
<dbReference type="NCBIfam" id="TIGR02595">
    <property type="entry name" value="PEP_CTERM"/>
    <property type="match status" value="1"/>
</dbReference>
<evidence type="ECO:0000259" key="2">
    <source>
        <dbReference type="Pfam" id="PF07589"/>
    </source>
</evidence>
<name>A0A7U3YKK7_DESPD</name>
<dbReference type="AlphaFoldDB" id="A0A7U3YKK7"/>
<evidence type="ECO:0000256" key="1">
    <source>
        <dbReference type="SAM" id="SignalP"/>
    </source>
</evidence>
<dbReference type="KEGG" id="dpr:Despr_0932"/>
<feature type="domain" description="Ice-binding protein C-terminal" evidence="2">
    <location>
        <begin position="254"/>
        <end position="278"/>
    </location>
</feature>
<keyword evidence="1" id="KW-0732">Signal</keyword>
<proteinExistence type="predicted"/>
<gene>
    <name evidence="3" type="ordered locus">Despr_0932</name>
</gene>
<dbReference type="InterPro" id="IPR049804">
    <property type="entry name" value="Choice_anch_L"/>
</dbReference>
<protein>
    <recommendedName>
        <fullName evidence="2">Ice-binding protein C-terminal domain-containing protein</fullName>
    </recommendedName>
</protein>
<dbReference type="EMBL" id="CP002364">
    <property type="protein sequence ID" value="ADW17106.1"/>
    <property type="molecule type" value="Genomic_DNA"/>
</dbReference>
<reference evidence="3 4" key="1">
    <citation type="journal article" date="2011" name="Stand. Genomic Sci.">
        <title>Complete genome sequence of Desulfobulbus propionicus type strain (1pr3).</title>
        <authorList>
            <person name="Pagani I."/>
            <person name="Lapidus A."/>
            <person name="Nolan M."/>
            <person name="Lucas S."/>
            <person name="Hammon N."/>
            <person name="Deshpande S."/>
            <person name="Cheng J.F."/>
            <person name="Chertkov O."/>
            <person name="Davenport K."/>
            <person name="Tapia R."/>
            <person name="Han C."/>
            <person name="Goodwin L."/>
            <person name="Pitluck S."/>
            <person name="Liolios K."/>
            <person name="Mavromatis K."/>
            <person name="Ivanova N."/>
            <person name="Mikhailova N."/>
            <person name="Pati A."/>
            <person name="Chen A."/>
            <person name="Palaniappan K."/>
            <person name="Land M."/>
            <person name="Hauser L."/>
            <person name="Chang Y.J."/>
            <person name="Jeffries C.D."/>
            <person name="Detter J.C."/>
            <person name="Brambilla E."/>
            <person name="Kannan K.P."/>
            <person name="Djao O.D."/>
            <person name="Rohde M."/>
            <person name="Pukall R."/>
            <person name="Spring S."/>
            <person name="Goker M."/>
            <person name="Sikorski J."/>
            <person name="Woyke T."/>
            <person name="Bristow J."/>
            <person name="Eisen J.A."/>
            <person name="Markowitz V."/>
            <person name="Hugenholtz P."/>
            <person name="Kyrpides N.C."/>
            <person name="Klenk H.P."/>
        </authorList>
    </citation>
    <scope>NUCLEOTIDE SEQUENCE [LARGE SCALE GENOMIC DNA]</scope>
    <source>
        <strain evidence="4">ATCC 33891 / DSM 2032 / 1pr3</strain>
    </source>
</reference>
<evidence type="ECO:0000313" key="4">
    <source>
        <dbReference type="Proteomes" id="UP000006365"/>
    </source>
</evidence>
<accession>A0A7U3YKK7</accession>
<keyword evidence="4" id="KW-1185">Reference proteome</keyword>
<evidence type="ECO:0000313" key="3">
    <source>
        <dbReference type="EMBL" id="ADW17106.1"/>
    </source>
</evidence>
<dbReference type="Pfam" id="PF07589">
    <property type="entry name" value="PEP-CTERM"/>
    <property type="match status" value="1"/>
</dbReference>
<dbReference type="RefSeq" id="WP_015723650.1">
    <property type="nucleotide sequence ID" value="NC_014972.1"/>
</dbReference>
<organism evidence="3 4">
    <name type="scientific">Desulfobulbus propionicus (strain ATCC 33891 / DSM 2032 / VKM B-1956 / 1pr3)</name>
    <dbReference type="NCBI Taxonomy" id="577650"/>
    <lineage>
        <taxon>Bacteria</taxon>
        <taxon>Pseudomonadati</taxon>
        <taxon>Thermodesulfobacteriota</taxon>
        <taxon>Desulfobulbia</taxon>
        <taxon>Desulfobulbales</taxon>
        <taxon>Desulfobulbaceae</taxon>
        <taxon>Desulfobulbus</taxon>
    </lineage>
</organism>
<feature type="signal peptide" evidence="1">
    <location>
        <begin position="1"/>
        <end position="21"/>
    </location>
</feature>
<feature type="chain" id="PRO_5031025968" description="Ice-binding protein C-terminal domain-containing protein" evidence="1">
    <location>
        <begin position="22"/>
        <end position="281"/>
    </location>
</feature>
<sequence length="281" mass="28884">MKKLICLATLGLLGVAANAPAMTITAMDSAVNLANALGGAGVTISNVTYTGAFAASGYFTGGAAAGLGIDKGVVLTSGRASYLNGTSNTSDAITGINNLAGDGDLNGLIPGYSTHDATVLEFDFVSEGSTAYFNYAFGSEEYDEWVGSAYNDVFGFFFDGNNNIALIPGTSTPVAINKVNGGSYSTYFNANDPTNGIPTPYAFEYDGFTDMFTASMTGLTAGQTYHIKLAIADAGDWSLDSGVFLQAGSFSKDPVPEPATMLLFGTGLAGLAAAGRRRVQK</sequence>
<dbReference type="Proteomes" id="UP000006365">
    <property type="component" value="Chromosome"/>
</dbReference>
<dbReference type="InterPro" id="IPR013424">
    <property type="entry name" value="Ice-binding_C"/>
</dbReference>